<evidence type="ECO:0000256" key="4">
    <source>
        <dbReference type="ARBA" id="ARBA00022989"/>
    </source>
</evidence>
<evidence type="ECO:0000313" key="10">
    <source>
        <dbReference type="Proteomes" id="UP000245390"/>
    </source>
</evidence>
<dbReference type="PANTHER" id="PTHR30619:SF1">
    <property type="entry name" value="RECOMBINATION PROTEIN 2"/>
    <property type="match status" value="1"/>
</dbReference>
<dbReference type="EMBL" id="QGGV01000003">
    <property type="protein sequence ID" value="PWK56930.1"/>
    <property type="molecule type" value="Genomic_DNA"/>
</dbReference>
<name>A0A316GB89_9RHOB</name>
<dbReference type="InterPro" id="IPR052159">
    <property type="entry name" value="Competence_DNA_uptake"/>
</dbReference>
<keyword evidence="2" id="KW-1003">Cell membrane</keyword>
<proteinExistence type="predicted"/>
<feature type="transmembrane region" description="Helical" evidence="6">
    <location>
        <begin position="299"/>
        <end position="321"/>
    </location>
</feature>
<evidence type="ECO:0000256" key="3">
    <source>
        <dbReference type="ARBA" id="ARBA00022692"/>
    </source>
</evidence>
<dbReference type="NCBIfam" id="TIGR00360">
    <property type="entry name" value="ComEC_N-term"/>
    <property type="match status" value="1"/>
</dbReference>
<feature type="transmembrane region" description="Helical" evidence="6">
    <location>
        <begin position="342"/>
        <end position="359"/>
    </location>
</feature>
<feature type="transmembrane region" description="Helical" evidence="6">
    <location>
        <begin position="44"/>
        <end position="61"/>
    </location>
</feature>
<evidence type="ECO:0000259" key="7">
    <source>
        <dbReference type="Pfam" id="PF03772"/>
    </source>
</evidence>
<dbReference type="KEGG" id="salo:EF888_09055"/>
<feature type="transmembrane region" description="Helical" evidence="6">
    <location>
        <begin position="468"/>
        <end position="484"/>
    </location>
</feature>
<feature type="domain" description="DUF4131" evidence="8">
    <location>
        <begin position="44"/>
        <end position="195"/>
    </location>
</feature>
<dbReference type="Pfam" id="PF13567">
    <property type="entry name" value="DUF4131"/>
    <property type="match status" value="1"/>
</dbReference>
<dbReference type="Proteomes" id="UP000245390">
    <property type="component" value="Unassembled WGS sequence"/>
</dbReference>
<reference evidence="9 10" key="1">
    <citation type="submission" date="2018-05" db="EMBL/GenBank/DDBJ databases">
        <title>Genomic Encyclopedia of Type Strains, Phase IV (KMG-IV): sequencing the most valuable type-strain genomes for metagenomic binning, comparative biology and taxonomic classification.</title>
        <authorList>
            <person name="Goeker M."/>
        </authorList>
    </citation>
    <scope>NUCLEOTIDE SEQUENCE [LARGE SCALE GENOMIC DNA]</scope>
    <source>
        <strain evidence="9 10">DSM 103371</strain>
    </source>
</reference>
<feature type="transmembrane region" description="Helical" evidence="6">
    <location>
        <begin position="17"/>
        <end position="35"/>
    </location>
</feature>
<dbReference type="PANTHER" id="PTHR30619">
    <property type="entry name" value="DNA INTERNALIZATION/COMPETENCE PROTEIN COMEC/REC2"/>
    <property type="match status" value="1"/>
</dbReference>
<evidence type="ECO:0000256" key="2">
    <source>
        <dbReference type="ARBA" id="ARBA00022475"/>
    </source>
</evidence>
<organism evidence="9 10">
    <name type="scientific">Silicimonas algicola</name>
    <dbReference type="NCBI Taxonomy" id="1826607"/>
    <lineage>
        <taxon>Bacteria</taxon>
        <taxon>Pseudomonadati</taxon>
        <taxon>Pseudomonadota</taxon>
        <taxon>Alphaproteobacteria</taxon>
        <taxon>Rhodobacterales</taxon>
        <taxon>Paracoccaceae</taxon>
    </lineage>
</organism>
<keyword evidence="10" id="KW-1185">Reference proteome</keyword>
<sequence>MPPNSILTALDRQRGHLFPWIAVLYATGIAIYFGLRVEPNAQHWWGILALAVCCAAIFRFGAETLRLLLMAILVTLAGFSTAGLRAHQVADVTLGWRYYGSVEGRIVEIDRSASDAVRVTLDRVRLSSVPPARTPGRVRIALHGERVFVTPEPGQTVILTANLSPPGGAVEPGGYDFRRQAWFDGLGAVGYTRTPLLLLAEPERDGLTLALYRLRMRISAAVQAALPGRAGAFASAITTGDRAGLDRPTLDALRASNLAHLLAISGLHMGLLTGFVFGALRLTLAAIPGAALRLPSKKIAAVGALVAGVVYLALSGGNVATERAFVMVAMMFAAVLIDRRAITLRAVAMAALVVLALRPEALTGPGFQMSFAATIALVAVYGALRDRAWRGPKWAYWAGGVVLSSFVAGLATAPVAAAHFNQVPHYGLLANVVSVPLMGLVVMPAAVLAALLWPFGLSGLGLGLMKPAILWILGVAETVAGWPGALSFVISPPGTVLPLLTVGGLWIVLWQGRWRVLGGPVVVAAMMLWAAAVRPEALVSETGGLVGVMTDQGRALSKGKGDGFAAKSWLENDGDGATQAQAAERLAFRTEGRLRRFEVGGGTILHATGKVAAAEALAACGEAALVVVNIRAETPPGCDVYDARRLALIGALAIEAGEDGPKVVSARDRTGDRLWSRQPQ</sequence>
<evidence type="ECO:0000259" key="8">
    <source>
        <dbReference type="Pfam" id="PF13567"/>
    </source>
</evidence>
<dbReference type="AlphaFoldDB" id="A0A316GB89"/>
<feature type="domain" description="ComEC/Rec2-related protein" evidence="7">
    <location>
        <begin position="238"/>
        <end position="513"/>
    </location>
</feature>
<dbReference type="GO" id="GO:0005886">
    <property type="term" value="C:plasma membrane"/>
    <property type="evidence" value="ECO:0007669"/>
    <property type="project" value="UniProtKB-SubCell"/>
</dbReference>
<evidence type="ECO:0000313" key="9">
    <source>
        <dbReference type="EMBL" id="PWK56930.1"/>
    </source>
</evidence>
<gene>
    <name evidence="9" type="ORF">C8D95_103164</name>
</gene>
<evidence type="ECO:0000256" key="6">
    <source>
        <dbReference type="SAM" id="Phobius"/>
    </source>
</evidence>
<comment type="subcellular location">
    <subcellularLocation>
        <location evidence="1">Cell membrane</location>
        <topology evidence="1">Multi-pass membrane protein</topology>
    </subcellularLocation>
</comment>
<evidence type="ECO:0000256" key="5">
    <source>
        <dbReference type="ARBA" id="ARBA00023136"/>
    </source>
</evidence>
<dbReference type="Pfam" id="PF03772">
    <property type="entry name" value="Competence"/>
    <property type="match status" value="1"/>
</dbReference>
<feature type="transmembrane region" description="Helical" evidence="6">
    <location>
        <begin position="516"/>
        <end position="533"/>
    </location>
</feature>
<protein>
    <submittedName>
        <fullName evidence="9">Competence protein ComEC</fullName>
    </submittedName>
</protein>
<keyword evidence="5 6" id="KW-0472">Membrane</keyword>
<feature type="transmembrane region" description="Helical" evidence="6">
    <location>
        <begin position="490"/>
        <end position="509"/>
    </location>
</feature>
<feature type="transmembrane region" description="Helical" evidence="6">
    <location>
        <begin position="437"/>
        <end position="456"/>
    </location>
</feature>
<feature type="transmembrane region" description="Helical" evidence="6">
    <location>
        <begin position="67"/>
        <end position="84"/>
    </location>
</feature>
<feature type="transmembrane region" description="Helical" evidence="6">
    <location>
        <begin position="261"/>
        <end position="287"/>
    </location>
</feature>
<dbReference type="OrthoDB" id="9790149at2"/>
<comment type="caution">
    <text evidence="9">The sequence shown here is derived from an EMBL/GenBank/DDBJ whole genome shotgun (WGS) entry which is preliminary data.</text>
</comment>
<feature type="transmembrane region" description="Helical" evidence="6">
    <location>
        <begin position="365"/>
        <end position="384"/>
    </location>
</feature>
<evidence type="ECO:0000256" key="1">
    <source>
        <dbReference type="ARBA" id="ARBA00004651"/>
    </source>
</evidence>
<keyword evidence="4 6" id="KW-1133">Transmembrane helix</keyword>
<dbReference type="InterPro" id="IPR025405">
    <property type="entry name" value="DUF4131"/>
</dbReference>
<dbReference type="RefSeq" id="WP_109758690.1">
    <property type="nucleotide sequence ID" value="NZ_CP034588.1"/>
</dbReference>
<keyword evidence="3 6" id="KW-0812">Transmembrane</keyword>
<accession>A0A316GB89</accession>
<feature type="transmembrane region" description="Helical" evidence="6">
    <location>
        <begin position="396"/>
        <end position="417"/>
    </location>
</feature>
<dbReference type="InterPro" id="IPR004477">
    <property type="entry name" value="ComEC_N"/>
</dbReference>